<keyword evidence="3" id="KW-1185">Reference proteome</keyword>
<feature type="transmembrane region" description="Helical" evidence="1">
    <location>
        <begin position="20"/>
        <end position="39"/>
    </location>
</feature>
<organism evidence="2 3">
    <name type="scientific">Corallococcus aberystwythensis</name>
    <dbReference type="NCBI Taxonomy" id="2316722"/>
    <lineage>
        <taxon>Bacteria</taxon>
        <taxon>Pseudomonadati</taxon>
        <taxon>Myxococcota</taxon>
        <taxon>Myxococcia</taxon>
        <taxon>Myxococcales</taxon>
        <taxon>Cystobacterineae</taxon>
        <taxon>Myxococcaceae</taxon>
        <taxon>Corallococcus</taxon>
    </lineage>
</organism>
<dbReference type="OrthoDB" id="5513549at2"/>
<accession>A0A3A8PJF7</accession>
<sequence>MSGEGSKPVAAVLVGLTNFRLGRILLWTTTVFLGLLALVPGPDSGILWHMAAIPGVCALIGTGTAWWKERQQSRSGPIAWLLPRLAVGAVLFGAAALLMWWRRRRELKSDVPVSPPSAEQVDQWATAELGVASAERVS</sequence>
<feature type="transmembrane region" description="Helical" evidence="1">
    <location>
        <begin position="46"/>
        <end position="66"/>
    </location>
</feature>
<name>A0A3A8PJF7_9BACT</name>
<keyword evidence="1" id="KW-0812">Transmembrane</keyword>
<feature type="transmembrane region" description="Helical" evidence="1">
    <location>
        <begin position="78"/>
        <end position="101"/>
    </location>
</feature>
<proteinExistence type="predicted"/>
<protein>
    <submittedName>
        <fullName evidence="2">Uncharacterized protein</fullName>
    </submittedName>
</protein>
<keyword evidence="1" id="KW-1133">Transmembrane helix</keyword>
<comment type="caution">
    <text evidence="2">The sequence shown here is derived from an EMBL/GenBank/DDBJ whole genome shotgun (WGS) entry which is preliminary data.</text>
</comment>
<gene>
    <name evidence="2" type="ORF">D7W81_33675</name>
</gene>
<dbReference type="AlphaFoldDB" id="A0A3A8PJF7"/>
<evidence type="ECO:0000313" key="3">
    <source>
        <dbReference type="Proteomes" id="UP000267003"/>
    </source>
</evidence>
<dbReference type="Proteomes" id="UP000267003">
    <property type="component" value="Unassembled WGS sequence"/>
</dbReference>
<keyword evidence="1" id="KW-0472">Membrane</keyword>
<dbReference type="RefSeq" id="WP_120559507.1">
    <property type="nucleotide sequence ID" value="NZ_RAWK01000277.1"/>
</dbReference>
<reference evidence="3" key="1">
    <citation type="submission" date="2018-09" db="EMBL/GenBank/DDBJ databases">
        <authorList>
            <person name="Livingstone P.G."/>
            <person name="Whitworth D.E."/>
        </authorList>
    </citation>
    <scope>NUCLEOTIDE SEQUENCE [LARGE SCALE GENOMIC DNA]</scope>
    <source>
        <strain evidence="3">AB050A</strain>
    </source>
</reference>
<evidence type="ECO:0000256" key="1">
    <source>
        <dbReference type="SAM" id="Phobius"/>
    </source>
</evidence>
<dbReference type="EMBL" id="RAWK01000277">
    <property type="protein sequence ID" value="RKH56487.1"/>
    <property type="molecule type" value="Genomic_DNA"/>
</dbReference>
<evidence type="ECO:0000313" key="2">
    <source>
        <dbReference type="EMBL" id="RKH56487.1"/>
    </source>
</evidence>